<evidence type="ECO:0000256" key="1">
    <source>
        <dbReference type="SAM" id="MobiDB-lite"/>
    </source>
</evidence>
<feature type="compositionally biased region" description="Basic and acidic residues" evidence="1">
    <location>
        <begin position="151"/>
        <end position="170"/>
    </location>
</feature>
<protein>
    <submittedName>
        <fullName evidence="3">Coilin p80</fullName>
    </submittedName>
</protein>
<feature type="region of interest" description="Disordered" evidence="1">
    <location>
        <begin position="94"/>
        <end position="310"/>
    </location>
</feature>
<dbReference type="InterPro" id="IPR024822">
    <property type="entry name" value="Coilin"/>
</dbReference>
<feature type="region of interest" description="Disordered" evidence="1">
    <location>
        <begin position="356"/>
        <end position="382"/>
    </location>
</feature>
<dbReference type="InterPro" id="IPR031722">
    <property type="entry name" value="Coilin_N"/>
</dbReference>
<dbReference type="InParanoid" id="A0A665UAR8"/>
<dbReference type="Ensembl" id="ENSENLT00000017036.1">
    <property type="protein sequence ID" value="ENSENLP00000016425.1"/>
    <property type="gene ID" value="ENSENLG00000007570.1"/>
</dbReference>
<organism evidence="3 4">
    <name type="scientific">Echeneis naucrates</name>
    <name type="common">Live sharksucker</name>
    <dbReference type="NCBI Taxonomy" id="173247"/>
    <lineage>
        <taxon>Eukaryota</taxon>
        <taxon>Metazoa</taxon>
        <taxon>Chordata</taxon>
        <taxon>Craniata</taxon>
        <taxon>Vertebrata</taxon>
        <taxon>Euteleostomi</taxon>
        <taxon>Actinopterygii</taxon>
        <taxon>Neopterygii</taxon>
        <taxon>Teleostei</taxon>
        <taxon>Neoteleostei</taxon>
        <taxon>Acanthomorphata</taxon>
        <taxon>Carangaria</taxon>
        <taxon>Carangiformes</taxon>
        <taxon>Echeneidae</taxon>
        <taxon>Echeneis</taxon>
    </lineage>
</organism>
<sequence length="510" mass="56095">MAANANSCIRVRLYFDYPPPAVIDCRMCWLLVDLNKCRVVADLESIIREKFEFSSRSILNLFIEDCYLPHTEHIYVVRDNDSVRVKVKSVAQVNRQSRCSDASSKNCRKRQRPAEEDGPRGNIVNEEWKKKKRKKHSKEGLLGDDNQASVDEQRKKSHEKDMKKRKKIEESSSPPPKTTPSAKKNPKSDKLGKSTTKPTAAAAKTHNVSSSDSSSSSSEDGKAPKKTPTQKHSPKVPSSTLAASKAHANSSQTKSHPTSSSSSETDSSCDETPTGKAPSQNKPQTSTSSQSKKLNDNSKSQQDTALQSTNCAHWQATTAAKPLGGQSAVTHDSDSDEIQLVIRKPLQQQWQGLSMLPYGRGSNQRGARRGGPENKGRGRGKEVLREKDNSFEVSYNGANEPSYQTDSLTNTSVVIQNGPESASKQDYSSLPLLAAPPQVGQKIAFKVSLPWPTEGKIVNFNPTTKQIELELLHVSQAPVEPGKFDLVYQNPDGSERVEYAVTRGAWVSHV</sequence>
<proteinExistence type="predicted"/>
<evidence type="ECO:0000259" key="2">
    <source>
        <dbReference type="Pfam" id="PF15862"/>
    </source>
</evidence>
<feature type="compositionally biased region" description="Low complexity" evidence="1">
    <location>
        <begin position="195"/>
        <end position="218"/>
    </location>
</feature>
<dbReference type="PANTHER" id="PTHR15197">
    <property type="entry name" value="COILIN P80"/>
    <property type="match status" value="1"/>
</dbReference>
<dbReference type="FunCoup" id="A0A665UAR8">
    <property type="interactions" value="650"/>
</dbReference>
<dbReference type="GO" id="GO:0030620">
    <property type="term" value="F:U2 snRNA binding"/>
    <property type="evidence" value="ECO:0007669"/>
    <property type="project" value="TreeGrafter"/>
</dbReference>
<evidence type="ECO:0000313" key="3">
    <source>
        <dbReference type="Ensembl" id="ENSENLP00000016425.1"/>
    </source>
</evidence>
<dbReference type="Pfam" id="PF15862">
    <property type="entry name" value="Coilin_N"/>
    <property type="match status" value="1"/>
</dbReference>
<reference evidence="3" key="2">
    <citation type="submission" date="2025-08" db="UniProtKB">
        <authorList>
            <consortium name="Ensembl"/>
        </authorList>
    </citation>
    <scope>IDENTIFICATION</scope>
</reference>
<keyword evidence="4" id="KW-1185">Reference proteome</keyword>
<accession>A0A665UAR8</accession>
<feature type="compositionally biased region" description="Basic residues" evidence="1">
    <location>
        <begin position="224"/>
        <end position="234"/>
    </location>
</feature>
<gene>
    <name evidence="3" type="primary">coil</name>
</gene>
<dbReference type="GO" id="GO:0015030">
    <property type="term" value="C:Cajal body"/>
    <property type="evidence" value="ECO:0007669"/>
    <property type="project" value="TreeGrafter"/>
</dbReference>
<dbReference type="OMA" id="CEYKKQT"/>
<feature type="compositionally biased region" description="Basic and acidic residues" evidence="1">
    <location>
        <begin position="370"/>
        <end position="382"/>
    </location>
</feature>
<feature type="domain" description="Coilin N-terminal" evidence="2">
    <location>
        <begin position="9"/>
        <end position="135"/>
    </location>
</feature>
<dbReference type="PANTHER" id="PTHR15197:SF0">
    <property type="entry name" value="COILIN"/>
    <property type="match status" value="1"/>
</dbReference>
<reference evidence="3" key="1">
    <citation type="submission" date="2021-04" db="EMBL/GenBank/DDBJ databases">
        <authorList>
            <consortium name="Wellcome Sanger Institute Data Sharing"/>
        </authorList>
    </citation>
    <scope>NUCLEOTIDE SEQUENCE [LARGE SCALE GENOMIC DNA]</scope>
</reference>
<feature type="compositionally biased region" description="Polar residues" evidence="1">
    <location>
        <begin position="94"/>
        <end position="105"/>
    </location>
</feature>
<dbReference type="GO" id="GO:0000387">
    <property type="term" value="P:spliceosomal snRNP assembly"/>
    <property type="evidence" value="ECO:0007669"/>
    <property type="project" value="TreeGrafter"/>
</dbReference>
<feature type="compositionally biased region" description="Low complexity" evidence="1">
    <location>
        <begin position="250"/>
        <end position="292"/>
    </location>
</feature>
<reference evidence="3" key="3">
    <citation type="submission" date="2025-09" db="UniProtKB">
        <authorList>
            <consortium name="Ensembl"/>
        </authorList>
    </citation>
    <scope>IDENTIFICATION</scope>
</reference>
<feature type="compositionally biased region" description="Polar residues" evidence="1">
    <location>
        <begin position="297"/>
        <end position="310"/>
    </location>
</feature>
<name>A0A665UAR8_ECHNA</name>
<dbReference type="Proteomes" id="UP000472264">
    <property type="component" value="Chromosome 8"/>
</dbReference>
<dbReference type="AlphaFoldDB" id="A0A665UAR8"/>
<dbReference type="GO" id="GO:0030619">
    <property type="term" value="F:U1 snRNA binding"/>
    <property type="evidence" value="ECO:0007669"/>
    <property type="project" value="TreeGrafter"/>
</dbReference>
<evidence type="ECO:0000313" key="4">
    <source>
        <dbReference type="Proteomes" id="UP000472264"/>
    </source>
</evidence>